<reference evidence="1" key="1">
    <citation type="submission" date="2022-04" db="EMBL/GenBank/DDBJ databases">
        <title>Genome of the entomopathogenic fungus Entomophthora muscae.</title>
        <authorList>
            <person name="Elya C."/>
            <person name="Lovett B.R."/>
            <person name="Lee E."/>
            <person name="Macias A.M."/>
            <person name="Hajek A.E."/>
            <person name="De Bivort B.L."/>
            <person name="Kasson M.T."/>
            <person name="De Fine Licht H.H."/>
            <person name="Stajich J.E."/>
        </authorList>
    </citation>
    <scope>NUCLEOTIDE SEQUENCE</scope>
    <source>
        <strain evidence="1">Berkeley</strain>
    </source>
</reference>
<sequence>MDIISPILSYFGYIYGHAPIKGVPLAQFNQKSYERQLLEQQGKVETSNMILPNMKLVKDFIWYSALNACSSKQLINWDCRDCANVPTGEFVTSFRHLIRGTHGYIAIDHASKRIICSFRGLKYIRTGLQELFINRKPYVYANNSNVTVSTGFYDIMESMDFVTPLKKLVDDKQYKDYKLAFVGHSLGGSLASLALPKVQSILNLDWKRLELYTYGQPRTGNSDFARWYNNKTIASARVVNHFDPVPLILSTTFTDYRHHFNEIWIQGPPDNYTLTICSNDQLEDTDCSYKLYPNQYSEKNHYDYFGLDLAREC</sequence>
<name>A0ACC2TBX4_9FUNG</name>
<keyword evidence="2" id="KW-1185">Reference proteome</keyword>
<organism evidence="1 2">
    <name type="scientific">Entomophthora muscae</name>
    <dbReference type="NCBI Taxonomy" id="34485"/>
    <lineage>
        <taxon>Eukaryota</taxon>
        <taxon>Fungi</taxon>
        <taxon>Fungi incertae sedis</taxon>
        <taxon>Zoopagomycota</taxon>
        <taxon>Entomophthoromycotina</taxon>
        <taxon>Entomophthoromycetes</taxon>
        <taxon>Entomophthorales</taxon>
        <taxon>Entomophthoraceae</taxon>
        <taxon>Entomophthora</taxon>
    </lineage>
</organism>
<evidence type="ECO:0000313" key="2">
    <source>
        <dbReference type="Proteomes" id="UP001165960"/>
    </source>
</evidence>
<evidence type="ECO:0000313" key="1">
    <source>
        <dbReference type="EMBL" id="KAJ9072076.1"/>
    </source>
</evidence>
<accession>A0ACC2TBX4</accession>
<gene>
    <name evidence="1" type="ORF">DSO57_1030883</name>
</gene>
<protein>
    <submittedName>
        <fullName evidence="1">Uncharacterized protein</fullName>
    </submittedName>
</protein>
<proteinExistence type="predicted"/>
<comment type="caution">
    <text evidence="1">The sequence shown here is derived from an EMBL/GenBank/DDBJ whole genome shotgun (WGS) entry which is preliminary data.</text>
</comment>
<dbReference type="Proteomes" id="UP001165960">
    <property type="component" value="Unassembled WGS sequence"/>
</dbReference>
<dbReference type="EMBL" id="QTSX02003057">
    <property type="protein sequence ID" value="KAJ9072076.1"/>
    <property type="molecule type" value="Genomic_DNA"/>
</dbReference>